<keyword evidence="2" id="KW-1185">Reference proteome</keyword>
<comment type="caution">
    <text evidence="1">The sequence shown here is derived from an EMBL/GenBank/DDBJ whole genome shotgun (WGS) entry which is preliminary data.</text>
</comment>
<evidence type="ECO:0000313" key="2">
    <source>
        <dbReference type="Proteomes" id="UP001165064"/>
    </source>
</evidence>
<reference evidence="1" key="1">
    <citation type="submission" date="2023-04" db="EMBL/GenBank/DDBJ databases">
        <title>Ambrosiozyma monospora NBRC 10751.</title>
        <authorList>
            <person name="Ichikawa N."/>
            <person name="Sato H."/>
            <person name="Tonouchi N."/>
        </authorList>
    </citation>
    <scope>NUCLEOTIDE SEQUENCE</scope>
    <source>
        <strain evidence="1">NBRC 10751</strain>
    </source>
</reference>
<gene>
    <name evidence="1" type="ORF">Amon02_001215500</name>
</gene>
<sequence length="198" mass="22835">MYVVNSADVVEKEKAKEEYEKNHTEFKDDKGSDVDVQPREDSFNDESNIGCEDAGNNIQAISVQARHKLVVTFRYSVSDAVKQRKITSRQTNGQDSHEEPVITKIKDDEEYDFGDHDDDRADFISQKVDRHGFIPPNAEECSKISKLMHFLQSEYKQFPNSDLSSEFQQDLDELMYCTNRLYNAVHDIEITEKEAAID</sequence>
<accession>A0ACB5U931</accession>
<proteinExistence type="predicted"/>
<protein>
    <submittedName>
        <fullName evidence="1">Unnamed protein product</fullName>
    </submittedName>
</protein>
<dbReference type="EMBL" id="BSXS01014112">
    <property type="protein sequence ID" value="GMF04955.1"/>
    <property type="molecule type" value="Genomic_DNA"/>
</dbReference>
<dbReference type="Proteomes" id="UP001165064">
    <property type="component" value="Unassembled WGS sequence"/>
</dbReference>
<evidence type="ECO:0000313" key="1">
    <source>
        <dbReference type="EMBL" id="GMF04955.1"/>
    </source>
</evidence>
<organism evidence="1 2">
    <name type="scientific">Ambrosiozyma monospora</name>
    <name type="common">Yeast</name>
    <name type="synonym">Endomycopsis monosporus</name>
    <dbReference type="NCBI Taxonomy" id="43982"/>
    <lineage>
        <taxon>Eukaryota</taxon>
        <taxon>Fungi</taxon>
        <taxon>Dikarya</taxon>
        <taxon>Ascomycota</taxon>
        <taxon>Saccharomycotina</taxon>
        <taxon>Pichiomycetes</taxon>
        <taxon>Pichiales</taxon>
        <taxon>Pichiaceae</taxon>
        <taxon>Ambrosiozyma</taxon>
    </lineage>
</organism>
<name>A0ACB5U931_AMBMO</name>